<comment type="caution">
    <text evidence="1">The sequence shown here is derived from an EMBL/GenBank/DDBJ whole genome shotgun (WGS) entry which is preliminary data.</text>
</comment>
<sequence length="47" mass="5196">MEEGKTPFMSLSIMTTWVANFFTQGFNFVWEGLTERAKAIAKGGAHG</sequence>
<protein>
    <submittedName>
        <fullName evidence="1">Uncharacterized protein</fullName>
    </submittedName>
</protein>
<accession>A0A0F9JLE5</accession>
<gene>
    <name evidence="1" type="ORF">LCGC14_1513480</name>
</gene>
<dbReference type="EMBL" id="LAZR01011136">
    <property type="protein sequence ID" value="KKM63231.1"/>
    <property type="molecule type" value="Genomic_DNA"/>
</dbReference>
<dbReference type="AlphaFoldDB" id="A0A0F9JLE5"/>
<name>A0A0F9JLE5_9ZZZZ</name>
<organism evidence="1">
    <name type="scientific">marine sediment metagenome</name>
    <dbReference type="NCBI Taxonomy" id="412755"/>
    <lineage>
        <taxon>unclassified sequences</taxon>
        <taxon>metagenomes</taxon>
        <taxon>ecological metagenomes</taxon>
    </lineage>
</organism>
<reference evidence="1" key="1">
    <citation type="journal article" date="2015" name="Nature">
        <title>Complex archaea that bridge the gap between prokaryotes and eukaryotes.</title>
        <authorList>
            <person name="Spang A."/>
            <person name="Saw J.H."/>
            <person name="Jorgensen S.L."/>
            <person name="Zaremba-Niedzwiedzka K."/>
            <person name="Martijn J."/>
            <person name="Lind A.E."/>
            <person name="van Eijk R."/>
            <person name="Schleper C."/>
            <person name="Guy L."/>
            <person name="Ettema T.J."/>
        </authorList>
    </citation>
    <scope>NUCLEOTIDE SEQUENCE</scope>
</reference>
<evidence type="ECO:0000313" key="1">
    <source>
        <dbReference type="EMBL" id="KKM63231.1"/>
    </source>
</evidence>
<feature type="non-terminal residue" evidence="1">
    <location>
        <position position="47"/>
    </location>
</feature>
<proteinExistence type="predicted"/>